<dbReference type="Gene3D" id="1.10.4030.10">
    <property type="entry name" value="Porin chaperone SurA, peptide-binding domain"/>
    <property type="match status" value="1"/>
</dbReference>
<dbReference type="InterPro" id="IPR027304">
    <property type="entry name" value="Trigger_fact/SurA_dom_sf"/>
</dbReference>
<dbReference type="EMBL" id="JAMQJZ010000012">
    <property type="protein sequence ID" value="MDC3421573.1"/>
    <property type="molecule type" value="Genomic_DNA"/>
</dbReference>
<feature type="signal peptide" evidence="2">
    <location>
        <begin position="1"/>
        <end position="20"/>
    </location>
</feature>
<protein>
    <submittedName>
        <fullName evidence="3">SurA N-terminal domain-containing protein</fullName>
    </submittedName>
</protein>
<dbReference type="PANTHER" id="PTHR47245">
    <property type="entry name" value="PEPTIDYLPROLYL ISOMERASE"/>
    <property type="match status" value="1"/>
</dbReference>
<feature type="chain" id="PRO_5040854122" evidence="2">
    <location>
        <begin position="21"/>
        <end position="246"/>
    </location>
</feature>
<feature type="compositionally biased region" description="Polar residues" evidence="1">
    <location>
        <begin position="36"/>
        <end position="51"/>
    </location>
</feature>
<gene>
    <name evidence="3" type="ORF">NC661_14460</name>
</gene>
<accession>A0A9X3WMN5</accession>
<dbReference type="SUPFAM" id="SSF109998">
    <property type="entry name" value="Triger factor/SurA peptide-binding domain-like"/>
    <property type="match status" value="1"/>
</dbReference>
<keyword evidence="4" id="KW-1185">Reference proteome</keyword>
<evidence type="ECO:0000256" key="1">
    <source>
        <dbReference type="SAM" id="MobiDB-lite"/>
    </source>
</evidence>
<keyword evidence="2" id="KW-0732">Signal</keyword>
<organism evidence="3 4">
    <name type="scientific">Aquibacillus koreensis</name>
    <dbReference type="NCBI Taxonomy" id="279446"/>
    <lineage>
        <taxon>Bacteria</taxon>
        <taxon>Bacillati</taxon>
        <taxon>Bacillota</taxon>
        <taxon>Bacilli</taxon>
        <taxon>Bacillales</taxon>
        <taxon>Bacillaceae</taxon>
        <taxon>Aquibacillus</taxon>
    </lineage>
</organism>
<dbReference type="Pfam" id="PF13623">
    <property type="entry name" value="SurA_N_2"/>
    <property type="match status" value="1"/>
</dbReference>
<comment type="caution">
    <text evidence="3">The sequence shown here is derived from an EMBL/GenBank/DDBJ whole genome shotgun (WGS) entry which is preliminary data.</text>
</comment>
<reference evidence="3" key="1">
    <citation type="submission" date="2022-06" db="EMBL/GenBank/DDBJ databases">
        <title>Aquibacillus sp. a new bacterium isolated from soil saline samples.</title>
        <authorList>
            <person name="Galisteo C."/>
            <person name="De La Haba R."/>
            <person name="Sanchez-Porro C."/>
            <person name="Ventosa A."/>
        </authorList>
    </citation>
    <scope>NUCLEOTIDE SEQUENCE</scope>
    <source>
        <strain evidence="3">JCM 12387</strain>
    </source>
</reference>
<evidence type="ECO:0000256" key="2">
    <source>
        <dbReference type="SAM" id="SignalP"/>
    </source>
</evidence>
<feature type="region of interest" description="Disordered" evidence="1">
    <location>
        <begin position="27"/>
        <end position="54"/>
    </location>
</feature>
<dbReference type="PROSITE" id="PS51257">
    <property type="entry name" value="PROKAR_LIPOPROTEIN"/>
    <property type="match status" value="1"/>
</dbReference>
<dbReference type="Proteomes" id="UP001145072">
    <property type="component" value="Unassembled WGS sequence"/>
</dbReference>
<dbReference type="AlphaFoldDB" id="A0A9X3WMN5"/>
<evidence type="ECO:0000313" key="4">
    <source>
        <dbReference type="Proteomes" id="UP001145072"/>
    </source>
</evidence>
<dbReference type="PANTHER" id="PTHR47245:SF2">
    <property type="entry name" value="PEPTIDYL-PROLYL CIS-TRANS ISOMERASE HP_0175-RELATED"/>
    <property type="match status" value="1"/>
</dbReference>
<sequence length="246" mass="28355">MKKLLQISLMSLVFVLLLVACNDDQETEPAEDTQTGDEQAQDQTENPNSIDISDEELVDEEQVVVTVNGEEVLGSYYNMMYSQTKTILTQYGQDTTDLDMLKERTLDAIVQQELIAQEADEIGVEVSDEEVQNQLEQTKSNFETDEEYQNALEELDMTEEGLKQQIVYEIKREQFIEQEIPEAEISDEEIQAYYDEVASQNENEEFPALEDVEAQIREQLAMEEQQSQLNEIVQQLEEESEIEKTI</sequence>
<dbReference type="InterPro" id="IPR050245">
    <property type="entry name" value="PrsA_foldase"/>
</dbReference>
<evidence type="ECO:0000313" key="3">
    <source>
        <dbReference type="EMBL" id="MDC3421573.1"/>
    </source>
</evidence>
<proteinExistence type="predicted"/>
<dbReference type="RefSeq" id="WP_259870793.1">
    <property type="nucleotide sequence ID" value="NZ_JAMQJZ010000012.1"/>
</dbReference>
<name>A0A9X3WMN5_9BACI</name>